<dbReference type="PRINTS" id="PR00662">
    <property type="entry name" value="G6PISOMERASE"/>
</dbReference>
<dbReference type="Pfam" id="PF00342">
    <property type="entry name" value="PGI"/>
    <property type="match status" value="1"/>
</dbReference>
<dbReference type="Proteomes" id="UP001326613">
    <property type="component" value="Chromosome"/>
</dbReference>
<proteinExistence type="inferred from homology"/>
<evidence type="ECO:0000313" key="7">
    <source>
        <dbReference type="Proteomes" id="UP001326613"/>
    </source>
</evidence>
<evidence type="ECO:0000256" key="4">
    <source>
        <dbReference type="ARBA" id="ARBA00023235"/>
    </source>
</evidence>
<dbReference type="GO" id="GO:0016853">
    <property type="term" value="F:isomerase activity"/>
    <property type="evidence" value="ECO:0007669"/>
    <property type="project" value="UniProtKB-KW"/>
</dbReference>
<comment type="pathway">
    <text evidence="5">Carbohydrate degradation; glycolysis; D-glyceraldehyde 3-phosphate and glycerone phosphate from D-glucose: step 2/4.</text>
</comment>
<accession>A0ABZ0UW96</accession>
<keyword evidence="7" id="KW-1185">Reference proteome</keyword>
<evidence type="ECO:0000313" key="6">
    <source>
        <dbReference type="EMBL" id="WPY01268.1"/>
    </source>
</evidence>
<keyword evidence="4 5" id="KW-0413">Isomerase</keyword>
<evidence type="ECO:0000256" key="2">
    <source>
        <dbReference type="ARBA" id="ARBA00022432"/>
    </source>
</evidence>
<gene>
    <name evidence="6" type="ORF">Trichorick_01176</name>
</gene>
<name>A0ABZ0UW96_9RICK</name>
<dbReference type="InterPro" id="IPR018189">
    <property type="entry name" value="Phosphoglucose_isomerase_CS"/>
</dbReference>
<evidence type="ECO:0000256" key="5">
    <source>
        <dbReference type="RuleBase" id="RU000612"/>
    </source>
</evidence>
<keyword evidence="3 5" id="KW-0324">Glycolysis</keyword>
<dbReference type="InterPro" id="IPR001672">
    <property type="entry name" value="G6P_Isomerase"/>
</dbReference>
<dbReference type="CDD" id="cd05016">
    <property type="entry name" value="SIS_PGI_2"/>
    <property type="match status" value="1"/>
</dbReference>
<dbReference type="InterPro" id="IPR035482">
    <property type="entry name" value="SIS_PGI_2"/>
</dbReference>
<dbReference type="RefSeq" id="WP_323738053.1">
    <property type="nucleotide sequence ID" value="NZ_CP112932.1"/>
</dbReference>
<dbReference type="Gene3D" id="3.40.50.10490">
    <property type="entry name" value="Glucose-6-phosphate isomerase like protein, domain 1"/>
    <property type="match status" value="2"/>
</dbReference>
<comment type="catalytic activity">
    <reaction evidence="5">
        <text>alpha-D-glucose 6-phosphate = beta-D-fructose 6-phosphate</text>
        <dbReference type="Rhea" id="RHEA:11816"/>
        <dbReference type="ChEBI" id="CHEBI:57634"/>
        <dbReference type="ChEBI" id="CHEBI:58225"/>
        <dbReference type="EC" id="5.3.1.9"/>
    </reaction>
</comment>
<sequence length="404" mass="45542">MYQYTHKNCLEIKEETLARFNNNKLSLRTIIKEKLSYTTNTTPLYKVLHQPIVDEWITPYITIAKQIRENFDDILIIAMGGATLNPQAILGLLKNKIARPQFHFINNTDPFDFKTLLDQLNLRKTICIVISNSGETLETIALTKSCLKYYQKSAVMNFQNNFLFITGAGNNSLRRLGEQINSTIYDHASHISGRYAGFTNISTLPGLIAGINVEQLFQGAAKVIEDFWNNKEESIVAQAAAILAAVEKPIMVNLAYLQCFSPFLEWYSQIIAESLGKNKGGFTPIRGLGPNDQHSMLQLYLEGKSDKIFTMFYLSDPEIEMQNSISELSRINNICFEATKQALSDKQLPLRTLILNDLSEKSVGALMTHSMLEIILLGHLLDINPFDQPGVESIKIHARSMLNV</sequence>
<organism evidence="6 7">
    <name type="scientific">Candidatus Trichorickettsia mobilis</name>
    <dbReference type="NCBI Taxonomy" id="1346319"/>
    <lineage>
        <taxon>Bacteria</taxon>
        <taxon>Pseudomonadati</taxon>
        <taxon>Pseudomonadota</taxon>
        <taxon>Alphaproteobacteria</taxon>
        <taxon>Rickettsiales</taxon>
        <taxon>Rickettsiaceae</taxon>
        <taxon>Rickettsieae</taxon>
        <taxon>Candidatus Trichorickettsia</taxon>
    </lineage>
</organism>
<dbReference type="PANTHER" id="PTHR11469">
    <property type="entry name" value="GLUCOSE-6-PHOSPHATE ISOMERASE"/>
    <property type="match status" value="1"/>
</dbReference>
<dbReference type="SUPFAM" id="SSF53697">
    <property type="entry name" value="SIS domain"/>
    <property type="match status" value="1"/>
</dbReference>
<evidence type="ECO:0000256" key="3">
    <source>
        <dbReference type="ARBA" id="ARBA00023152"/>
    </source>
</evidence>
<keyword evidence="2 5" id="KW-0312">Gluconeogenesis</keyword>
<dbReference type="InterPro" id="IPR046348">
    <property type="entry name" value="SIS_dom_sf"/>
</dbReference>
<protein>
    <recommendedName>
        <fullName evidence="1 5">Glucose-6-phosphate isomerase</fullName>
        <ecNumber evidence="1 5">5.3.1.9</ecNumber>
    </recommendedName>
</protein>
<dbReference type="PROSITE" id="PS00174">
    <property type="entry name" value="P_GLUCOSE_ISOMERASE_2"/>
    <property type="match status" value="1"/>
</dbReference>
<dbReference type="EMBL" id="CP112932">
    <property type="protein sequence ID" value="WPY01268.1"/>
    <property type="molecule type" value="Genomic_DNA"/>
</dbReference>
<dbReference type="PROSITE" id="PS51463">
    <property type="entry name" value="P_GLUCOSE_ISOMERASE_3"/>
    <property type="match status" value="1"/>
</dbReference>
<dbReference type="PANTHER" id="PTHR11469:SF1">
    <property type="entry name" value="GLUCOSE-6-PHOSPHATE ISOMERASE"/>
    <property type="match status" value="1"/>
</dbReference>
<evidence type="ECO:0000256" key="1">
    <source>
        <dbReference type="ARBA" id="ARBA00011952"/>
    </source>
</evidence>
<reference evidence="6 7" key="1">
    <citation type="submission" date="2022-10" db="EMBL/GenBank/DDBJ databases">
        <title>Host association and intracellularity evolved multiple times independently in the Rickettsiales.</title>
        <authorList>
            <person name="Castelli M."/>
            <person name="Nardi T."/>
            <person name="Gammuto L."/>
            <person name="Bellinzona G."/>
            <person name="Sabaneyeva E."/>
            <person name="Potekhin A."/>
            <person name="Serra V."/>
            <person name="Petroni G."/>
            <person name="Sassera D."/>
        </authorList>
    </citation>
    <scope>NUCLEOTIDE SEQUENCE [LARGE SCALE GENOMIC DNA]</scope>
    <source>
        <strain evidence="6 7">Kr 154-4</strain>
    </source>
</reference>
<comment type="similarity">
    <text evidence="5">Belongs to the GPI family.</text>
</comment>
<dbReference type="EC" id="5.3.1.9" evidence="1 5"/>